<name>A0A517XWD8_9BACT</name>
<feature type="compositionally biased region" description="Acidic residues" evidence="1">
    <location>
        <begin position="104"/>
        <end position="113"/>
    </location>
</feature>
<dbReference type="Proteomes" id="UP000319576">
    <property type="component" value="Chromosome"/>
</dbReference>
<evidence type="ECO:0000256" key="1">
    <source>
        <dbReference type="SAM" id="MobiDB-lite"/>
    </source>
</evidence>
<organism evidence="2 3">
    <name type="scientific">Urbifossiella limnaea</name>
    <dbReference type="NCBI Taxonomy" id="2528023"/>
    <lineage>
        <taxon>Bacteria</taxon>
        <taxon>Pseudomonadati</taxon>
        <taxon>Planctomycetota</taxon>
        <taxon>Planctomycetia</taxon>
        <taxon>Gemmatales</taxon>
        <taxon>Gemmataceae</taxon>
        <taxon>Urbifossiella</taxon>
    </lineage>
</organism>
<evidence type="ECO:0000313" key="2">
    <source>
        <dbReference type="EMBL" id="QDU21784.1"/>
    </source>
</evidence>
<dbReference type="AlphaFoldDB" id="A0A517XWD8"/>
<dbReference type="KEGG" id="uli:ETAA1_37570"/>
<dbReference type="RefSeq" id="WP_145241002.1">
    <property type="nucleotide sequence ID" value="NZ_CP036273.1"/>
</dbReference>
<protein>
    <submittedName>
        <fullName evidence="2">Uncharacterized protein</fullName>
    </submittedName>
</protein>
<dbReference type="OrthoDB" id="213176at2"/>
<evidence type="ECO:0000313" key="3">
    <source>
        <dbReference type="Proteomes" id="UP000319576"/>
    </source>
</evidence>
<proteinExistence type="predicted"/>
<dbReference type="EMBL" id="CP036273">
    <property type="protein sequence ID" value="QDU21784.1"/>
    <property type="molecule type" value="Genomic_DNA"/>
</dbReference>
<accession>A0A517XWD8</accession>
<keyword evidence="3" id="KW-1185">Reference proteome</keyword>
<gene>
    <name evidence="2" type="ORF">ETAA1_37570</name>
</gene>
<feature type="region of interest" description="Disordered" evidence="1">
    <location>
        <begin position="100"/>
        <end position="126"/>
    </location>
</feature>
<sequence>MRWLEKVLGRLDEAVEWHSPGAMAWRANEAENWLRLAPSTVELVGGADDGESVFPFYSLHVSHLIEIFDEPPELRWDTISNEFSAEGRIAGDDVWVTLSREPFADEEPEDVIDPDGGIRKMKPPPA</sequence>
<reference evidence="2 3" key="1">
    <citation type="submission" date="2019-02" db="EMBL/GenBank/DDBJ databases">
        <title>Deep-cultivation of Planctomycetes and their phenomic and genomic characterization uncovers novel biology.</title>
        <authorList>
            <person name="Wiegand S."/>
            <person name="Jogler M."/>
            <person name="Boedeker C."/>
            <person name="Pinto D."/>
            <person name="Vollmers J."/>
            <person name="Rivas-Marin E."/>
            <person name="Kohn T."/>
            <person name="Peeters S.H."/>
            <person name="Heuer A."/>
            <person name="Rast P."/>
            <person name="Oberbeckmann S."/>
            <person name="Bunk B."/>
            <person name="Jeske O."/>
            <person name="Meyerdierks A."/>
            <person name="Storesund J.E."/>
            <person name="Kallscheuer N."/>
            <person name="Luecker S."/>
            <person name="Lage O.M."/>
            <person name="Pohl T."/>
            <person name="Merkel B.J."/>
            <person name="Hornburger P."/>
            <person name="Mueller R.-W."/>
            <person name="Bruemmer F."/>
            <person name="Labrenz M."/>
            <person name="Spormann A.M."/>
            <person name="Op den Camp H."/>
            <person name="Overmann J."/>
            <person name="Amann R."/>
            <person name="Jetten M.S.M."/>
            <person name="Mascher T."/>
            <person name="Medema M.H."/>
            <person name="Devos D.P."/>
            <person name="Kaster A.-K."/>
            <person name="Ovreas L."/>
            <person name="Rohde M."/>
            <person name="Galperin M.Y."/>
            <person name="Jogler C."/>
        </authorList>
    </citation>
    <scope>NUCLEOTIDE SEQUENCE [LARGE SCALE GENOMIC DNA]</scope>
    <source>
        <strain evidence="2 3">ETA_A1</strain>
    </source>
</reference>